<organism evidence="1">
    <name type="scientific">Pongo abelii</name>
    <name type="common">Sumatran orangutan</name>
    <name type="synonym">Pongo pygmaeus abelii</name>
    <dbReference type="NCBI Taxonomy" id="9601"/>
    <lineage>
        <taxon>Eukaryota</taxon>
        <taxon>Metazoa</taxon>
        <taxon>Chordata</taxon>
        <taxon>Craniata</taxon>
        <taxon>Vertebrata</taxon>
        <taxon>Euteleostomi</taxon>
        <taxon>Mammalia</taxon>
        <taxon>Eutheria</taxon>
        <taxon>Euarchontoglires</taxon>
        <taxon>Primates</taxon>
        <taxon>Haplorrhini</taxon>
        <taxon>Catarrhini</taxon>
        <taxon>Hominidae</taxon>
        <taxon>Pongo</taxon>
    </lineage>
</organism>
<name>A0A2J8T163_PONAB</name>
<sequence>MDSSTAMNQCSCRGMEENKERAVGGVSGTSAINGRNNWFFRLLRKSDLCG</sequence>
<dbReference type="AlphaFoldDB" id="A0A2J8T163"/>
<evidence type="ECO:0000313" key="1">
    <source>
        <dbReference type="EMBL" id="PNJ26749.1"/>
    </source>
</evidence>
<protein>
    <submittedName>
        <fullName evidence="1">ARHGEF3 isoform 12</fullName>
    </submittedName>
</protein>
<dbReference type="EMBL" id="NDHI03003532">
    <property type="protein sequence ID" value="PNJ26749.1"/>
    <property type="molecule type" value="Genomic_DNA"/>
</dbReference>
<reference evidence="1" key="1">
    <citation type="submission" date="2017-12" db="EMBL/GenBank/DDBJ databases">
        <title>High-resolution comparative analysis of great ape genomes.</title>
        <authorList>
            <person name="Pollen A."/>
            <person name="Hastie A."/>
            <person name="Hormozdiari F."/>
            <person name="Dougherty M."/>
            <person name="Liu R."/>
            <person name="Chaisson M."/>
            <person name="Hoppe E."/>
            <person name="Hill C."/>
            <person name="Pang A."/>
            <person name="Hillier L."/>
            <person name="Baker C."/>
            <person name="Armstrong J."/>
            <person name="Shendure J."/>
            <person name="Paten B."/>
            <person name="Wilson R."/>
            <person name="Chao H."/>
            <person name="Schneider V."/>
            <person name="Ventura M."/>
            <person name="Kronenberg Z."/>
            <person name="Murali S."/>
            <person name="Gordon D."/>
            <person name="Cantsilieris S."/>
            <person name="Munson K."/>
            <person name="Nelson B."/>
            <person name="Raja A."/>
            <person name="Underwood J."/>
            <person name="Diekhans M."/>
            <person name="Fiddes I."/>
            <person name="Haussler D."/>
            <person name="Eichler E."/>
        </authorList>
    </citation>
    <scope>NUCLEOTIDE SEQUENCE [LARGE SCALE GENOMIC DNA]</scope>
    <source>
        <strain evidence="1">Susie</strain>
    </source>
</reference>
<comment type="caution">
    <text evidence="1">The sequence shown here is derived from an EMBL/GenBank/DDBJ whole genome shotgun (WGS) entry which is preliminary data.</text>
</comment>
<proteinExistence type="predicted"/>
<gene>
    <name evidence="1" type="ORF">CR201_G0038772</name>
</gene>
<accession>A0A2J8T163</accession>